<evidence type="ECO:0000256" key="3">
    <source>
        <dbReference type="ARBA" id="ARBA00022679"/>
    </source>
</evidence>
<feature type="domain" description="Methyltransferase type 11" evidence="4">
    <location>
        <begin position="41"/>
        <end position="132"/>
    </location>
</feature>
<dbReference type="InterPro" id="IPR029063">
    <property type="entry name" value="SAM-dependent_MTases_sf"/>
</dbReference>
<evidence type="ECO:0000256" key="1">
    <source>
        <dbReference type="ARBA" id="ARBA00008361"/>
    </source>
</evidence>
<dbReference type="PANTHER" id="PTHR44942:SF4">
    <property type="entry name" value="METHYLTRANSFERASE TYPE 11 DOMAIN-CONTAINING PROTEIN"/>
    <property type="match status" value="1"/>
</dbReference>
<name>A0A3G8XJW6_9FLAO</name>
<keyword evidence="2 5" id="KW-0489">Methyltransferase</keyword>
<dbReference type="InterPro" id="IPR013216">
    <property type="entry name" value="Methyltransf_11"/>
</dbReference>
<dbReference type="GO" id="GO:0008757">
    <property type="term" value="F:S-adenosylmethionine-dependent methyltransferase activity"/>
    <property type="evidence" value="ECO:0007669"/>
    <property type="project" value="InterPro"/>
</dbReference>
<evidence type="ECO:0000313" key="6">
    <source>
        <dbReference type="Proteomes" id="UP000270185"/>
    </source>
</evidence>
<dbReference type="Pfam" id="PF08241">
    <property type="entry name" value="Methyltransf_11"/>
    <property type="match status" value="1"/>
</dbReference>
<accession>A0A3G8XJW6</accession>
<dbReference type="EMBL" id="CP034159">
    <property type="protein sequence ID" value="AZI32763.1"/>
    <property type="molecule type" value="Genomic_DNA"/>
</dbReference>
<evidence type="ECO:0000313" key="5">
    <source>
        <dbReference type="EMBL" id="AZI32763.1"/>
    </source>
</evidence>
<protein>
    <submittedName>
        <fullName evidence="5">Class I SAM-dependent methyltransferase</fullName>
    </submittedName>
</protein>
<dbReference type="Proteomes" id="UP000270185">
    <property type="component" value="Chromosome"/>
</dbReference>
<dbReference type="AlphaFoldDB" id="A0A3G8XJW6"/>
<proteinExistence type="inferred from homology"/>
<gene>
    <name evidence="5" type="ORF">EIB73_05955</name>
</gene>
<dbReference type="SUPFAM" id="SSF53335">
    <property type="entry name" value="S-adenosyl-L-methionine-dependent methyltransferases"/>
    <property type="match status" value="1"/>
</dbReference>
<reference evidence="6" key="1">
    <citation type="submission" date="2018-11" db="EMBL/GenBank/DDBJ databases">
        <title>Proposal to divide the Flavobacteriaceae and reorganize its genera based on Amino Acid Identity values calculated from whole genome sequences.</title>
        <authorList>
            <person name="Nicholson A.C."/>
            <person name="Gulvik C.A."/>
            <person name="Whitney A.M."/>
            <person name="Humrighouse B.W."/>
            <person name="Bell M."/>
            <person name="Holmes B."/>
            <person name="Steigerwalt A.G."/>
            <person name="Villarma A."/>
            <person name="Sheth M."/>
            <person name="Batra D."/>
            <person name="Pryor J."/>
            <person name="Bernardet J.-F."/>
            <person name="Hugo C."/>
            <person name="Kampfer P."/>
            <person name="Newman J.D."/>
            <person name="McQuiston J.R."/>
        </authorList>
    </citation>
    <scope>NUCLEOTIDE SEQUENCE [LARGE SCALE GENOMIC DNA]</scope>
    <source>
        <strain evidence="6">G0081</strain>
    </source>
</reference>
<comment type="similarity">
    <text evidence="1">Belongs to the methyltransferase superfamily.</text>
</comment>
<dbReference type="KEGG" id="ccas:EIB73_05955"/>
<dbReference type="Gene3D" id="3.40.50.150">
    <property type="entry name" value="Vaccinia Virus protein VP39"/>
    <property type="match status" value="1"/>
</dbReference>
<evidence type="ECO:0000256" key="2">
    <source>
        <dbReference type="ARBA" id="ARBA00022603"/>
    </source>
</evidence>
<dbReference type="PANTHER" id="PTHR44942">
    <property type="entry name" value="METHYLTRANSF_11 DOMAIN-CONTAINING PROTEIN"/>
    <property type="match status" value="1"/>
</dbReference>
<keyword evidence="6" id="KW-1185">Reference proteome</keyword>
<dbReference type="GO" id="GO:0032259">
    <property type="term" value="P:methylation"/>
    <property type="evidence" value="ECO:0007669"/>
    <property type="project" value="UniProtKB-KW"/>
</dbReference>
<evidence type="ECO:0000259" key="4">
    <source>
        <dbReference type="Pfam" id="PF08241"/>
    </source>
</evidence>
<dbReference type="RefSeq" id="WP_125023574.1">
    <property type="nucleotide sequence ID" value="NZ_CP034159.1"/>
</dbReference>
<sequence>MNFEKKYDKIGDEYNSTRFADEYLTEKLFQFLNAQPNEINLDIGCGTGNYTVALANKNLNFIGIEPSEKMLEIAKSKSKKIDWRIGSAENIPAENEYFDNVIATLTIHHWTKLNDAVKEIFRVLKPNGKLIIFTSTPSQMKNYWLNYYFPKMMEKSMLQMPTLEIIESEVNKCNFKITETEKYMVTNELQDFFLYSGKVRPEIYLQEKFRKGISSFASLSSQEEVNRGLKILQEDISNGNFNKIKDSFSENYGDYIFIVAKKDVA</sequence>
<dbReference type="OrthoDB" id="9770553at2"/>
<keyword evidence="3 5" id="KW-0808">Transferase</keyword>
<dbReference type="CDD" id="cd02440">
    <property type="entry name" value="AdoMet_MTases"/>
    <property type="match status" value="1"/>
</dbReference>
<dbReference type="InterPro" id="IPR051052">
    <property type="entry name" value="Diverse_substrate_MTase"/>
</dbReference>
<organism evidence="5 6">
    <name type="scientific">Kaistella carnis</name>
    <dbReference type="NCBI Taxonomy" id="1241979"/>
    <lineage>
        <taxon>Bacteria</taxon>
        <taxon>Pseudomonadati</taxon>
        <taxon>Bacteroidota</taxon>
        <taxon>Flavobacteriia</taxon>
        <taxon>Flavobacteriales</taxon>
        <taxon>Weeksellaceae</taxon>
        <taxon>Chryseobacterium group</taxon>
        <taxon>Kaistella</taxon>
    </lineage>
</organism>